<dbReference type="Pfam" id="PF01904">
    <property type="entry name" value="DUF72"/>
    <property type="match status" value="1"/>
</dbReference>
<evidence type="ECO:0000313" key="1">
    <source>
        <dbReference type="EMBL" id="KRM62800.1"/>
    </source>
</evidence>
<dbReference type="PATRIC" id="fig|1423813.3.peg.1253"/>
<dbReference type="Gene3D" id="3.20.20.410">
    <property type="entry name" value="Protein of unknown function UPF0759"/>
    <property type="match status" value="1"/>
</dbReference>
<dbReference type="EMBL" id="AYYY01000001">
    <property type="protein sequence ID" value="KRM62800.1"/>
    <property type="molecule type" value="Genomic_DNA"/>
</dbReference>
<dbReference type="STRING" id="1423813.FC26_GL001231"/>
<dbReference type="InterPro" id="IPR002763">
    <property type="entry name" value="DUF72"/>
</dbReference>
<dbReference type="InterPro" id="IPR036520">
    <property type="entry name" value="UPF0759_sf"/>
</dbReference>
<dbReference type="AlphaFoldDB" id="A0A0R2A6W4"/>
<name>A0A0R2A6W4_9LACO</name>
<proteinExistence type="predicted"/>
<dbReference type="SUPFAM" id="SSF117396">
    <property type="entry name" value="TM1631-like"/>
    <property type="match status" value="1"/>
</dbReference>
<protein>
    <recommendedName>
        <fullName evidence="3">DUF72 domain-containing protein</fullName>
    </recommendedName>
</protein>
<organism evidence="1 2">
    <name type="scientific">Paucilactobacillus vaccinostercus DSM 20634</name>
    <dbReference type="NCBI Taxonomy" id="1423813"/>
    <lineage>
        <taxon>Bacteria</taxon>
        <taxon>Bacillati</taxon>
        <taxon>Bacillota</taxon>
        <taxon>Bacilli</taxon>
        <taxon>Lactobacillales</taxon>
        <taxon>Lactobacillaceae</taxon>
        <taxon>Paucilactobacillus</taxon>
    </lineage>
</organism>
<sequence length="286" mass="32616">MITIGLTTWTDHPALIKEPRDVLLDEYAARFPTVEVDSAFYGIPKASTVHQWQALVPAQFQFIIKAHREMTLHPAVDRQAAPISDEARRQIFQTYLEMLQPLIAANQLKTVLFQFPPYFQANTENFTYLRRVRALLPAVPIAVEFRNATWFDPIILQSLTGYLKELKMTLVAADEAQTAAGSVPFQLAVTNPDLVMLRLHGRNMTGWNQPGKEWRKKRTLYRYSDEELTQFSQVIDGVKSQVREVCVIFNNNSGKDAAPNALRLQEMLHVSFAGLAKRPPEQMDLF</sequence>
<dbReference type="PANTHER" id="PTHR30348">
    <property type="entry name" value="UNCHARACTERIZED PROTEIN YECE"/>
    <property type="match status" value="1"/>
</dbReference>
<keyword evidence="2" id="KW-1185">Reference proteome</keyword>
<dbReference type="Proteomes" id="UP000051733">
    <property type="component" value="Unassembled WGS sequence"/>
</dbReference>
<accession>A0A0R2A6W4</accession>
<gene>
    <name evidence="1" type="ORF">FC26_GL001231</name>
</gene>
<reference evidence="1 2" key="1">
    <citation type="journal article" date="2015" name="Genome Announc.">
        <title>Expanding the biotechnology potential of lactobacilli through comparative genomics of 213 strains and associated genera.</title>
        <authorList>
            <person name="Sun Z."/>
            <person name="Harris H.M."/>
            <person name="McCann A."/>
            <person name="Guo C."/>
            <person name="Argimon S."/>
            <person name="Zhang W."/>
            <person name="Yang X."/>
            <person name="Jeffery I.B."/>
            <person name="Cooney J.C."/>
            <person name="Kagawa T.F."/>
            <person name="Liu W."/>
            <person name="Song Y."/>
            <person name="Salvetti E."/>
            <person name="Wrobel A."/>
            <person name="Rasinkangas P."/>
            <person name="Parkhill J."/>
            <person name="Rea M.C."/>
            <person name="O'Sullivan O."/>
            <person name="Ritari J."/>
            <person name="Douillard F.P."/>
            <person name="Paul Ross R."/>
            <person name="Yang R."/>
            <person name="Briner A.E."/>
            <person name="Felis G.E."/>
            <person name="de Vos W.M."/>
            <person name="Barrangou R."/>
            <person name="Klaenhammer T.R."/>
            <person name="Caufield P.W."/>
            <person name="Cui Y."/>
            <person name="Zhang H."/>
            <person name="O'Toole P.W."/>
        </authorList>
    </citation>
    <scope>NUCLEOTIDE SEQUENCE [LARGE SCALE GENOMIC DNA]</scope>
    <source>
        <strain evidence="1 2">DSM 20634</strain>
    </source>
</reference>
<comment type="caution">
    <text evidence="1">The sequence shown here is derived from an EMBL/GenBank/DDBJ whole genome shotgun (WGS) entry which is preliminary data.</text>
</comment>
<dbReference type="PANTHER" id="PTHR30348:SF13">
    <property type="entry name" value="UPF0759 PROTEIN YUNF"/>
    <property type="match status" value="1"/>
</dbReference>
<evidence type="ECO:0008006" key="3">
    <source>
        <dbReference type="Google" id="ProtNLM"/>
    </source>
</evidence>
<evidence type="ECO:0000313" key="2">
    <source>
        <dbReference type="Proteomes" id="UP000051733"/>
    </source>
</evidence>
<dbReference type="RefSeq" id="WP_057777055.1">
    <property type="nucleotide sequence ID" value="NZ_AYYY01000001.1"/>
</dbReference>
<dbReference type="OrthoDB" id="9780310at2"/>